<sequence>MKGKKNVCRIIDANLNRCREGLRVVEDCLRYVLNDGALYKKIRDIRHNTDKILRECYSCLIQERDTVTDSGRDMPETAKKELPEILAANFKRAQESLRVLEEYSKTVFPQSSAKFKTQRYAAYNLEKKVYLKYKKFFA</sequence>
<accession>A0A0G3WL08</accession>
<evidence type="ECO:0000313" key="2">
    <source>
        <dbReference type="EMBL" id="AKL98542.1"/>
    </source>
</evidence>
<dbReference type="EMBL" id="CP009498">
    <property type="protein sequence ID" value="AKL98542.1"/>
    <property type="molecule type" value="Genomic_DNA"/>
</dbReference>
<dbReference type="RefSeq" id="WP_052571178.1">
    <property type="nucleotide sequence ID" value="NZ_CP009498.1"/>
</dbReference>
<dbReference type="OrthoDB" id="9812206at2"/>
<organism evidence="2 3">
    <name type="scientific">Endomicrobium proavitum</name>
    <dbReference type="NCBI Taxonomy" id="1408281"/>
    <lineage>
        <taxon>Bacteria</taxon>
        <taxon>Pseudomonadati</taxon>
        <taxon>Elusimicrobiota</taxon>
        <taxon>Endomicrobiia</taxon>
        <taxon>Endomicrobiales</taxon>
        <taxon>Endomicrobiaceae</taxon>
        <taxon>Endomicrobium</taxon>
    </lineage>
</organism>
<feature type="domain" description="ThiD2" evidence="1">
    <location>
        <begin position="9"/>
        <end position="128"/>
    </location>
</feature>
<dbReference type="KEGG" id="epo:Epro_1163"/>
<dbReference type="InterPro" id="IPR041397">
    <property type="entry name" value="ThiD2"/>
</dbReference>
<evidence type="ECO:0000259" key="1">
    <source>
        <dbReference type="Pfam" id="PF17792"/>
    </source>
</evidence>
<dbReference type="Proteomes" id="UP000035337">
    <property type="component" value="Chromosome"/>
</dbReference>
<reference evidence="2 3" key="1">
    <citation type="submission" date="2014-09" db="EMBL/GenBank/DDBJ databases">
        <title>Complete genome sequence of Endomicrobium proavitum.</title>
        <authorList>
            <person name="Zheng H."/>
        </authorList>
    </citation>
    <scope>NUCLEOTIDE SEQUENCE [LARGE SCALE GENOMIC DNA]</scope>
    <source>
        <strain evidence="2 3">Rsa215</strain>
    </source>
</reference>
<dbReference type="AlphaFoldDB" id="A0A0G3WL08"/>
<protein>
    <submittedName>
        <fullName evidence="2">Thiamine-phosphate pyrophosphorylase</fullName>
    </submittedName>
</protein>
<proteinExistence type="predicted"/>
<dbReference type="STRING" id="1408281.Epro_1163"/>
<evidence type="ECO:0000313" key="3">
    <source>
        <dbReference type="Proteomes" id="UP000035337"/>
    </source>
</evidence>
<name>A0A0G3WL08_9BACT</name>
<dbReference type="Pfam" id="PF17792">
    <property type="entry name" value="ThiD2"/>
    <property type="match status" value="1"/>
</dbReference>
<keyword evidence="3" id="KW-1185">Reference proteome</keyword>
<gene>
    <name evidence="2" type="primary">thiE</name>
    <name evidence="2" type="ORF">Epro_1163</name>
</gene>